<feature type="coiled-coil region" evidence="1">
    <location>
        <begin position="72"/>
        <end position="131"/>
    </location>
</feature>
<organism evidence="3 5">
    <name type="scientific">Dracunculus medinensis</name>
    <name type="common">Guinea worm</name>
    <dbReference type="NCBI Taxonomy" id="318479"/>
    <lineage>
        <taxon>Eukaryota</taxon>
        <taxon>Metazoa</taxon>
        <taxon>Ecdysozoa</taxon>
        <taxon>Nematoda</taxon>
        <taxon>Chromadorea</taxon>
        <taxon>Rhabditida</taxon>
        <taxon>Spirurina</taxon>
        <taxon>Dracunculoidea</taxon>
        <taxon>Dracunculidae</taxon>
        <taxon>Dracunculus</taxon>
    </lineage>
</organism>
<gene>
    <name evidence="2" type="ORF">DME_LOCUS10142</name>
</gene>
<reference evidence="2 4" key="2">
    <citation type="submission" date="2018-11" db="EMBL/GenBank/DDBJ databases">
        <authorList>
            <consortium name="Pathogen Informatics"/>
        </authorList>
    </citation>
    <scope>NUCLEOTIDE SEQUENCE [LARGE SCALE GENOMIC DNA]</scope>
</reference>
<dbReference type="EMBL" id="UYYG01001203">
    <property type="protein sequence ID" value="VDN60169.1"/>
    <property type="molecule type" value="Genomic_DNA"/>
</dbReference>
<name>A0A0N4UJ87_DRAME</name>
<evidence type="ECO:0000313" key="4">
    <source>
        <dbReference type="Proteomes" id="UP000274756"/>
    </source>
</evidence>
<dbReference type="OrthoDB" id="5823734at2759"/>
<dbReference type="AlphaFoldDB" id="A0A0N4UJ87"/>
<evidence type="ECO:0000313" key="5">
    <source>
        <dbReference type="WBParaSite" id="DME_0000770801-mRNA-1"/>
    </source>
</evidence>
<dbReference type="Gene3D" id="1.10.287.1490">
    <property type="match status" value="1"/>
</dbReference>
<reference evidence="5" key="1">
    <citation type="submission" date="2017-02" db="UniProtKB">
        <authorList>
            <consortium name="WormBaseParasite"/>
        </authorList>
    </citation>
    <scope>IDENTIFICATION</scope>
</reference>
<dbReference type="WBParaSite" id="DME_0000770801-mRNA-1">
    <property type="protein sequence ID" value="DME_0000770801-mRNA-1"/>
    <property type="gene ID" value="DME_0000770801"/>
</dbReference>
<dbReference type="Proteomes" id="UP000038040">
    <property type="component" value="Unplaced"/>
</dbReference>
<keyword evidence="4" id="KW-1185">Reference proteome</keyword>
<accession>A0A0N4UJ87</accession>
<protein>
    <submittedName>
        <fullName evidence="5">Coiled-coil domain-containing protein 172</fullName>
    </submittedName>
</protein>
<dbReference type="STRING" id="318479.A0A0N4UJ87"/>
<sequence>MNDLTEFAMARSFPIEGSLPDIAQTREENKKLKADLFELKSKYYLLKQELPTIRDLKDVDFSEDYINLRIKLSESEKERLNFKAEISELSGKLSSLTATRKQEKLEWNEEKQKIVAEINQLRERMTDLNQELYLKTRTFLEPDLEKKKPSVDDESHAESCISNISLISESSRQLAEMQSIMLRKLFDQEKAKLEFIKEIDSLKKKLLVLELEMKEKDRQKDEMGKIYEKKIKNEAYKFEEEIKKRDKAINALAKALDKKEKINSALHPFGCENDDIHEKVIDFIKKRPLLKEKFFVDEKFNGNANSMEKVQTDHILLMSSTSDFAP</sequence>
<evidence type="ECO:0000313" key="2">
    <source>
        <dbReference type="EMBL" id="VDN60169.1"/>
    </source>
</evidence>
<keyword evidence="1" id="KW-0175">Coiled coil</keyword>
<evidence type="ECO:0000256" key="1">
    <source>
        <dbReference type="SAM" id="Coils"/>
    </source>
</evidence>
<proteinExistence type="predicted"/>
<dbReference type="Proteomes" id="UP000274756">
    <property type="component" value="Unassembled WGS sequence"/>
</dbReference>
<evidence type="ECO:0000313" key="3">
    <source>
        <dbReference type="Proteomes" id="UP000038040"/>
    </source>
</evidence>